<dbReference type="InterPro" id="IPR009936">
    <property type="entry name" value="DUF1468"/>
</dbReference>
<keyword evidence="1" id="KW-0812">Transmembrane</keyword>
<sequence length="140" mass="14869">MINRNIIRALFVIAVALAFGIGALRYNLGTLAKAGPGLFPFTVSLVLGAMGLISLFRAKLVDPVPMSFPLKGISVILLSFFGFAAVSQYVNMIAGIVFLVFMSSLAGSTISISRNVKISVGLIILAVLLKNLFNLNLPLI</sequence>
<dbReference type="EMBL" id="CP102774">
    <property type="protein sequence ID" value="UZF86097.1"/>
    <property type="molecule type" value="Genomic_DNA"/>
</dbReference>
<organism evidence="3">
    <name type="scientific">Bosea sp. NBC_00436</name>
    <dbReference type="NCBI Taxonomy" id="2969620"/>
    <lineage>
        <taxon>Bacteria</taxon>
        <taxon>Pseudomonadati</taxon>
        <taxon>Pseudomonadota</taxon>
        <taxon>Alphaproteobacteria</taxon>
        <taxon>Hyphomicrobiales</taxon>
        <taxon>Boseaceae</taxon>
        <taxon>Bosea</taxon>
    </lineage>
</organism>
<keyword evidence="1" id="KW-0472">Membrane</keyword>
<feature type="transmembrane region" description="Helical" evidence="1">
    <location>
        <begin position="119"/>
        <end position="137"/>
    </location>
</feature>
<feature type="transmembrane region" description="Helical" evidence="1">
    <location>
        <begin position="68"/>
        <end position="86"/>
    </location>
</feature>
<feature type="transmembrane region" description="Helical" evidence="1">
    <location>
        <begin position="92"/>
        <end position="112"/>
    </location>
</feature>
<protein>
    <submittedName>
        <fullName evidence="3">Tripartite tricarboxylate transporter TctB family protein</fullName>
    </submittedName>
</protein>
<keyword evidence="1" id="KW-1133">Transmembrane helix</keyword>
<evidence type="ECO:0000259" key="2">
    <source>
        <dbReference type="Pfam" id="PF07331"/>
    </source>
</evidence>
<feature type="transmembrane region" description="Helical" evidence="1">
    <location>
        <begin position="38"/>
        <end position="56"/>
    </location>
</feature>
<evidence type="ECO:0000256" key="1">
    <source>
        <dbReference type="SAM" id="Phobius"/>
    </source>
</evidence>
<feature type="domain" description="DUF1468" evidence="2">
    <location>
        <begin position="9"/>
        <end position="138"/>
    </location>
</feature>
<proteinExistence type="predicted"/>
<accession>A0A9E8CJP7</accession>
<gene>
    <name evidence="3" type="ORF">NWE54_20145</name>
</gene>
<name>A0A9E8CJP7_9HYPH</name>
<dbReference type="AlphaFoldDB" id="A0A9E8CJP7"/>
<reference evidence="3" key="1">
    <citation type="submission" date="2022-08" db="EMBL/GenBank/DDBJ databases">
        <title>Complete Genome Sequences of 2 Bosea sp. soil isolates.</title>
        <authorList>
            <person name="Alvarez Arevalo M."/>
            <person name="Sterndorff E.B."/>
            <person name="Faurdal D."/>
            <person name="Joergensen T.S."/>
            <person name="Weber T."/>
        </authorList>
    </citation>
    <scope>NUCLEOTIDE SEQUENCE</scope>
    <source>
        <strain evidence="3">NBC_00436</strain>
    </source>
</reference>
<dbReference type="Pfam" id="PF07331">
    <property type="entry name" value="TctB"/>
    <property type="match status" value="1"/>
</dbReference>
<evidence type="ECO:0000313" key="3">
    <source>
        <dbReference type="EMBL" id="UZF86097.1"/>
    </source>
</evidence>
<feature type="transmembrane region" description="Helical" evidence="1">
    <location>
        <begin position="7"/>
        <end position="26"/>
    </location>
</feature>